<gene>
    <name evidence="2" type="ORF">PtA15_11A185</name>
</gene>
<evidence type="ECO:0000313" key="2">
    <source>
        <dbReference type="EMBL" id="WAQ89496.1"/>
    </source>
</evidence>
<accession>A0ABY7CW37</accession>
<feature type="region of interest" description="Disordered" evidence="1">
    <location>
        <begin position="1"/>
        <end position="32"/>
    </location>
</feature>
<dbReference type="RefSeq" id="XP_053025051.1">
    <property type="nucleotide sequence ID" value="XM_053161067.1"/>
</dbReference>
<dbReference type="GeneID" id="77801962"/>
<dbReference type="EMBL" id="CP110431">
    <property type="protein sequence ID" value="WAQ89496.1"/>
    <property type="molecule type" value="Genomic_DNA"/>
</dbReference>
<dbReference type="Proteomes" id="UP001164743">
    <property type="component" value="Chromosome 11A"/>
</dbReference>
<keyword evidence="3" id="KW-1185">Reference proteome</keyword>
<evidence type="ECO:0000313" key="3">
    <source>
        <dbReference type="Proteomes" id="UP001164743"/>
    </source>
</evidence>
<proteinExistence type="predicted"/>
<sequence>MTTDDIDMQSSSTDSSPCPSQRSLSPEPEPSKTLATKTLECCNHLKSKYNLTPKKFIVAFLTGDNDTLAFCRRYWGTRDGWPSTLKMIQTVKEQVIKTRTGEACWLEFIKNKAIQILNNENPPTGDYPGGCFQSSQTVEPSFFDHDAACTREELLTQVHMPFLFDTVMGTLQPSNQTKSSPPDDQPLVNPNVVNADKNTLMELEDIQYQNSTTLPCWMKKAAAVAPKVKCRIQPEDYTHRGKERKTKAFPTESR</sequence>
<reference evidence="2" key="1">
    <citation type="submission" date="2022-10" db="EMBL/GenBank/DDBJ databases">
        <title>Puccinia triticina Genome sequencing and assembly.</title>
        <authorList>
            <person name="Li C."/>
        </authorList>
    </citation>
    <scope>NUCLEOTIDE SEQUENCE</scope>
    <source>
        <strain evidence="2">Pt15</strain>
    </source>
</reference>
<feature type="region of interest" description="Disordered" evidence="1">
    <location>
        <begin position="233"/>
        <end position="254"/>
    </location>
</feature>
<protein>
    <submittedName>
        <fullName evidence="2">Uncharacterized protein</fullName>
    </submittedName>
</protein>
<organism evidence="2 3">
    <name type="scientific">Puccinia triticina</name>
    <dbReference type="NCBI Taxonomy" id="208348"/>
    <lineage>
        <taxon>Eukaryota</taxon>
        <taxon>Fungi</taxon>
        <taxon>Dikarya</taxon>
        <taxon>Basidiomycota</taxon>
        <taxon>Pucciniomycotina</taxon>
        <taxon>Pucciniomycetes</taxon>
        <taxon>Pucciniales</taxon>
        <taxon>Pucciniaceae</taxon>
        <taxon>Puccinia</taxon>
    </lineage>
</organism>
<name>A0ABY7CW37_9BASI</name>
<evidence type="ECO:0000256" key="1">
    <source>
        <dbReference type="SAM" id="MobiDB-lite"/>
    </source>
</evidence>
<feature type="compositionally biased region" description="Low complexity" evidence="1">
    <location>
        <begin position="8"/>
        <end position="23"/>
    </location>
</feature>